<proteinExistence type="predicted"/>
<organism evidence="2 3">
    <name type="scientific">Protea cynaroides</name>
    <dbReference type="NCBI Taxonomy" id="273540"/>
    <lineage>
        <taxon>Eukaryota</taxon>
        <taxon>Viridiplantae</taxon>
        <taxon>Streptophyta</taxon>
        <taxon>Embryophyta</taxon>
        <taxon>Tracheophyta</taxon>
        <taxon>Spermatophyta</taxon>
        <taxon>Magnoliopsida</taxon>
        <taxon>Proteales</taxon>
        <taxon>Proteaceae</taxon>
        <taxon>Protea</taxon>
    </lineage>
</organism>
<keyword evidence="3" id="KW-1185">Reference proteome</keyword>
<name>A0A9Q0KGE6_9MAGN</name>
<accession>A0A9Q0KGE6</accession>
<comment type="caution">
    <text evidence="2">The sequence shown here is derived from an EMBL/GenBank/DDBJ whole genome shotgun (WGS) entry which is preliminary data.</text>
</comment>
<evidence type="ECO:0000313" key="2">
    <source>
        <dbReference type="EMBL" id="KAJ4970052.1"/>
    </source>
</evidence>
<protein>
    <submittedName>
        <fullName evidence="2">Uncharacterized protein</fullName>
    </submittedName>
</protein>
<dbReference type="Proteomes" id="UP001141806">
    <property type="component" value="Unassembled WGS sequence"/>
</dbReference>
<evidence type="ECO:0000313" key="3">
    <source>
        <dbReference type="Proteomes" id="UP001141806"/>
    </source>
</evidence>
<reference evidence="2" key="1">
    <citation type="journal article" date="2023" name="Plant J.">
        <title>The genome of the king protea, Protea cynaroides.</title>
        <authorList>
            <person name="Chang J."/>
            <person name="Duong T.A."/>
            <person name="Schoeman C."/>
            <person name="Ma X."/>
            <person name="Roodt D."/>
            <person name="Barker N."/>
            <person name="Li Z."/>
            <person name="Van de Peer Y."/>
            <person name="Mizrachi E."/>
        </authorList>
    </citation>
    <scope>NUCLEOTIDE SEQUENCE</scope>
    <source>
        <tissue evidence="2">Young leaves</tissue>
    </source>
</reference>
<dbReference type="AlphaFoldDB" id="A0A9Q0KGE6"/>
<dbReference type="EMBL" id="JAMYWD010000005">
    <property type="protein sequence ID" value="KAJ4970052.1"/>
    <property type="molecule type" value="Genomic_DNA"/>
</dbReference>
<feature type="region of interest" description="Disordered" evidence="1">
    <location>
        <begin position="15"/>
        <end position="41"/>
    </location>
</feature>
<sequence>MSLYLTTLWQINTSSVNSEHPTSPAERLGKTMAPGSKSRIPNKTSRVLLNGYAPPTAKVIAAVTSTSNVWKRGLRGASSSIAMVDLAPVDEGPSSQTEDMNREWEKELDLHLSAHINAGNAGHTTFTNKKALLHKLLLVEKEVEALQRKKGKKTATRETKNRIKGIVSKNIMEQQPCEVNNMVGHRPAQPQGGRRPGNTISQRSSVAFTAAIPAPRSLNGDGTAISFSVYKTTYAPAPTSGSTHHTVGLAHQYKAAASASHCF</sequence>
<evidence type="ECO:0000256" key="1">
    <source>
        <dbReference type="SAM" id="MobiDB-lite"/>
    </source>
</evidence>
<gene>
    <name evidence="2" type="ORF">NE237_003151</name>
</gene>